<comment type="caution">
    <text evidence="2">The sequence shown here is derived from an EMBL/GenBank/DDBJ whole genome shotgun (WGS) entry which is preliminary data.</text>
</comment>
<dbReference type="OrthoDB" id="9788272at2"/>
<dbReference type="InterPro" id="IPR050486">
    <property type="entry name" value="Mannose-1P_guanyltransferase"/>
</dbReference>
<accession>A0A4S3KGS7</accession>
<sequence>MRCSDRRMADEAIILAGGCGTRLQGVVSDVPKPLAPVQGRPFLVWLLDLLARQGMRRVVLATGYKAEMVHAAIGELWQGMRIDYAVESSPLGTGGAIAQALQRIEGEDAFVLNGDTYLELDYARFAAAMRAQHAALGMVLAQVPDVSRYGAVHIANERVTGFSEKGGSGAGWINAGVYWLPHSLPLRAVTHAFSFEDTVLRAAAAQGTLSAYTASAAFIDIGVPEDFQRAQAWHFASQASPAGSFHFVQSTL</sequence>
<dbReference type="Gene3D" id="3.90.550.10">
    <property type="entry name" value="Spore Coat Polysaccharide Biosynthesis Protein SpsA, Chain A"/>
    <property type="match status" value="1"/>
</dbReference>
<dbReference type="SUPFAM" id="SSF53448">
    <property type="entry name" value="Nucleotide-diphospho-sugar transferases"/>
    <property type="match status" value="1"/>
</dbReference>
<evidence type="ECO:0000313" key="3">
    <source>
        <dbReference type="Proteomes" id="UP000307749"/>
    </source>
</evidence>
<dbReference type="AlphaFoldDB" id="A0A4S3KGS7"/>
<dbReference type="Pfam" id="PF00483">
    <property type="entry name" value="NTP_transferase"/>
    <property type="match status" value="1"/>
</dbReference>
<feature type="domain" description="Nucleotidyl transferase" evidence="1">
    <location>
        <begin position="12"/>
        <end position="231"/>
    </location>
</feature>
<dbReference type="EMBL" id="MWQO01000056">
    <property type="protein sequence ID" value="THD07769.1"/>
    <property type="molecule type" value="Genomic_DNA"/>
</dbReference>
<keyword evidence="3" id="KW-1185">Reference proteome</keyword>
<dbReference type="InterPro" id="IPR005835">
    <property type="entry name" value="NTP_transferase_dom"/>
</dbReference>
<dbReference type="Proteomes" id="UP000307749">
    <property type="component" value="Unassembled WGS sequence"/>
</dbReference>
<dbReference type="PANTHER" id="PTHR22572">
    <property type="entry name" value="SUGAR-1-PHOSPHATE GUANYL TRANSFERASE"/>
    <property type="match status" value="1"/>
</dbReference>
<evidence type="ECO:0000259" key="1">
    <source>
        <dbReference type="Pfam" id="PF00483"/>
    </source>
</evidence>
<gene>
    <name evidence="2" type="ORF">B1806_14525</name>
</gene>
<evidence type="ECO:0000313" key="2">
    <source>
        <dbReference type="EMBL" id="THD07769.1"/>
    </source>
</evidence>
<protein>
    <recommendedName>
        <fullName evidence="1">Nucleotidyl transferase domain-containing protein</fullName>
    </recommendedName>
</protein>
<organism evidence="2 3">
    <name type="scientific">Metallibacterium scheffleri</name>
    <dbReference type="NCBI Taxonomy" id="993689"/>
    <lineage>
        <taxon>Bacteria</taxon>
        <taxon>Pseudomonadati</taxon>
        <taxon>Pseudomonadota</taxon>
        <taxon>Gammaproteobacteria</taxon>
        <taxon>Lysobacterales</taxon>
        <taxon>Rhodanobacteraceae</taxon>
        <taxon>Metallibacterium</taxon>
    </lineage>
</organism>
<dbReference type="CDD" id="cd06915">
    <property type="entry name" value="NTP_transferase_WcbM_like"/>
    <property type="match status" value="1"/>
</dbReference>
<dbReference type="STRING" id="993689.GCA_002077135_01461"/>
<dbReference type="InterPro" id="IPR029044">
    <property type="entry name" value="Nucleotide-diphossugar_trans"/>
</dbReference>
<reference evidence="2 3" key="1">
    <citation type="submission" date="2017-02" db="EMBL/GenBank/DDBJ databases">
        <title>Whole genome sequencing of Metallibacterium scheffleri DSM 24874 (T).</title>
        <authorList>
            <person name="Kumar S."/>
            <person name="Patil P."/>
            <person name="Patil P.B."/>
        </authorList>
    </citation>
    <scope>NUCLEOTIDE SEQUENCE [LARGE SCALE GENOMIC DNA]</scope>
    <source>
        <strain evidence="2 3">DSM 24874</strain>
    </source>
</reference>
<name>A0A4S3KGS7_9GAMM</name>
<proteinExistence type="predicted"/>